<dbReference type="GeneID" id="94172957"/>
<sequence length="428" mass="49138">MEAKVDVAVMRRVSHAVEFGEPPLSLFLTCRRFISYTQRVGDAAMPGQLIRLRDTRAGELQPVELDRYLHVLLQRSECLQRRGGNESVQGCAFVLQAAIHMAKAATVGSQILGVLLTSYELLLTMQNKLREARRVLSRANAILARTVTPTSVEAVTWRENNRALQRRMQENVITVIRRAVRLWKERRRLEEEMCMENSAPYQALQAVRFKRRVKSLAVWEATSRVLIANAQADECYRLKKRNAHMHSDAVLRQAYGARVHIVLGKLGTTLVDLEDVVFATKAVIARAVTDMHQCTTSAFLLGSHRIQRRGVISEWRAGLLAVKRWHLEHVDGVIRAELLRTFHAFMPRCADAEERAWRHVIERHQKKARREMCQAIHRVLRRKLKSTLTTDSCDLLLDEVRRGEVTLTKEEEGYRALRDVFNAESRAR</sequence>
<name>A0A836HR13_LEIEN</name>
<dbReference type="RefSeq" id="XP_067694311.1">
    <property type="nucleotide sequence ID" value="XM_067837447.1"/>
</dbReference>
<accession>A0A836HR13</accession>
<dbReference type="AlphaFoldDB" id="A0A836HR13"/>
<evidence type="ECO:0000313" key="2">
    <source>
        <dbReference type="Proteomes" id="UP000674179"/>
    </source>
</evidence>
<dbReference type="KEGG" id="lenr:94172957"/>
<comment type="caution">
    <text evidence="1">The sequence shown here is derived from an EMBL/GenBank/DDBJ whole genome shotgun (WGS) entry which is preliminary data.</text>
</comment>
<organism evidence="1 2">
    <name type="scientific">Leishmania enriettii</name>
    <dbReference type="NCBI Taxonomy" id="5663"/>
    <lineage>
        <taxon>Eukaryota</taxon>
        <taxon>Discoba</taxon>
        <taxon>Euglenozoa</taxon>
        <taxon>Kinetoplastea</taxon>
        <taxon>Metakinetoplastina</taxon>
        <taxon>Trypanosomatida</taxon>
        <taxon>Trypanosomatidae</taxon>
        <taxon>Leishmaniinae</taxon>
        <taxon>Leishmania</taxon>
    </lineage>
</organism>
<dbReference type="OrthoDB" id="271152at2759"/>
<reference evidence="1 2" key="1">
    <citation type="submission" date="2021-02" db="EMBL/GenBank/DDBJ databases">
        <title>Leishmania (Mundinia) enrietti genome sequencing and assembly.</title>
        <authorList>
            <person name="Almutairi H."/>
            <person name="Gatherer D."/>
        </authorList>
    </citation>
    <scope>NUCLEOTIDE SEQUENCE [LARGE SCALE GENOMIC DNA]</scope>
    <source>
        <strain evidence="1">CUR178</strain>
    </source>
</reference>
<proteinExistence type="predicted"/>
<dbReference type="Proteomes" id="UP000674179">
    <property type="component" value="Chromosome 16"/>
</dbReference>
<dbReference type="EMBL" id="JAFHKP010000016">
    <property type="protein sequence ID" value="KAG5482621.1"/>
    <property type="molecule type" value="Genomic_DNA"/>
</dbReference>
<keyword evidence="2" id="KW-1185">Reference proteome</keyword>
<evidence type="ECO:0000313" key="1">
    <source>
        <dbReference type="EMBL" id="KAG5482621.1"/>
    </source>
</evidence>
<protein>
    <submittedName>
        <fullName evidence="1">Uncharacterized protein</fullName>
    </submittedName>
</protein>
<gene>
    <name evidence="1" type="ORF">CUR178_05764</name>
</gene>